<sequence length="183" mass="20442">MRQKGFFFNMEKCSQCKSCVIACKDKNNLEVGANFRHVDAYEGGKFPNPWMYFISLSCNHCENPICVKNCPTGAMTKRIEDGIVYVNTDKCAGCQRCVKSCPYGAPQYRKELKKTSKCDMCYELTDAGEEPVCISACNMRALECKDIGELRKISGTTADVRGLADSKLTNPSLVIKPKKEAFK</sequence>
<name>A0A0D8IDN5_9CLOT</name>
<dbReference type="Proteomes" id="UP000035704">
    <property type="component" value="Chromosome"/>
</dbReference>
<keyword evidence="9" id="KW-1185">Reference proteome</keyword>
<evidence type="ECO:0000256" key="6">
    <source>
        <dbReference type="ARBA" id="ARBA00023004"/>
    </source>
</evidence>
<dbReference type="PATRIC" id="fig|84022.5.peg.2478"/>
<dbReference type="GO" id="GO:0051539">
    <property type="term" value="F:4 iron, 4 sulfur cluster binding"/>
    <property type="evidence" value="ECO:0007669"/>
    <property type="project" value="UniProtKB-KW"/>
</dbReference>
<dbReference type="PROSITE" id="PS00198">
    <property type="entry name" value="4FE4S_FER_1"/>
    <property type="match status" value="1"/>
</dbReference>
<dbReference type="InterPro" id="IPR017896">
    <property type="entry name" value="4Fe4S_Fe-S-bd"/>
</dbReference>
<organism evidence="8 9">
    <name type="scientific">Clostridium aceticum</name>
    <dbReference type="NCBI Taxonomy" id="84022"/>
    <lineage>
        <taxon>Bacteria</taxon>
        <taxon>Bacillati</taxon>
        <taxon>Bacillota</taxon>
        <taxon>Clostridia</taxon>
        <taxon>Eubacteriales</taxon>
        <taxon>Clostridiaceae</taxon>
        <taxon>Clostridium</taxon>
    </lineage>
</organism>
<dbReference type="SUPFAM" id="SSF54862">
    <property type="entry name" value="4Fe-4S ferredoxins"/>
    <property type="match status" value="1"/>
</dbReference>
<reference evidence="8 9" key="1">
    <citation type="submission" date="2014-10" db="EMBL/GenBank/DDBJ databases">
        <title>Genome sequence of Clostridium aceticum DSM 1496.</title>
        <authorList>
            <person name="Poehlein A."/>
            <person name="Schiel-Bengelsdorf B."/>
            <person name="Gottschalk G."/>
            <person name="Duerre P."/>
            <person name="Daniel R."/>
        </authorList>
    </citation>
    <scope>NUCLEOTIDE SEQUENCE [LARGE SCALE GENOMIC DNA]</scope>
    <source>
        <strain evidence="8 9">DSM 1496</strain>
    </source>
</reference>
<dbReference type="STRING" id="84022.CACET_c08470"/>
<evidence type="ECO:0000256" key="3">
    <source>
        <dbReference type="ARBA" id="ARBA00022723"/>
    </source>
</evidence>
<dbReference type="GO" id="GO:0046872">
    <property type="term" value="F:metal ion binding"/>
    <property type="evidence" value="ECO:0007669"/>
    <property type="project" value="UniProtKB-KW"/>
</dbReference>
<evidence type="ECO:0000256" key="7">
    <source>
        <dbReference type="ARBA" id="ARBA00023014"/>
    </source>
</evidence>
<evidence type="ECO:0000256" key="1">
    <source>
        <dbReference type="ARBA" id="ARBA00022448"/>
    </source>
</evidence>
<evidence type="ECO:0000313" key="8">
    <source>
        <dbReference type="EMBL" id="AKL94356.1"/>
    </source>
</evidence>
<evidence type="ECO:0000313" key="9">
    <source>
        <dbReference type="Proteomes" id="UP000035704"/>
    </source>
</evidence>
<gene>
    <name evidence="8" type="primary">dmsB</name>
    <name evidence="8" type="ORF">CACET_c08470</name>
</gene>
<accession>A0A0D8IDN5</accession>
<dbReference type="Pfam" id="PF13247">
    <property type="entry name" value="Fer4_11"/>
    <property type="match status" value="1"/>
</dbReference>
<keyword evidence="2" id="KW-0004">4Fe-4S</keyword>
<keyword evidence="6" id="KW-0408">Iron</keyword>
<proteinExistence type="predicted"/>
<evidence type="ECO:0000256" key="2">
    <source>
        <dbReference type="ARBA" id="ARBA00022485"/>
    </source>
</evidence>
<dbReference type="InterPro" id="IPR017900">
    <property type="entry name" value="4Fe4S_Fe_S_CS"/>
</dbReference>
<evidence type="ECO:0000256" key="5">
    <source>
        <dbReference type="ARBA" id="ARBA00022982"/>
    </source>
</evidence>
<dbReference type="Pfam" id="PF12800">
    <property type="entry name" value="Fer4_4"/>
    <property type="match status" value="1"/>
</dbReference>
<dbReference type="KEGG" id="cace:CACET_c08470"/>
<dbReference type="EMBL" id="CP009687">
    <property type="protein sequence ID" value="AKL94356.1"/>
    <property type="molecule type" value="Genomic_DNA"/>
</dbReference>
<keyword evidence="5" id="KW-0249">Electron transport</keyword>
<dbReference type="CDD" id="cd16371">
    <property type="entry name" value="DMSOR_beta_like"/>
    <property type="match status" value="1"/>
</dbReference>
<keyword evidence="7" id="KW-0411">Iron-sulfur</keyword>
<dbReference type="PROSITE" id="PS51379">
    <property type="entry name" value="4FE4S_FER_2"/>
    <property type="match status" value="3"/>
</dbReference>
<dbReference type="InterPro" id="IPR050954">
    <property type="entry name" value="ET_IronSulfur_Cluster-Binding"/>
</dbReference>
<dbReference type="OrthoDB" id="9810688at2"/>
<keyword evidence="3" id="KW-0479">Metal-binding</keyword>
<protein>
    <submittedName>
        <fullName evidence="8">Anaerobic dimethyl sulfoxide reductase chain B</fullName>
    </submittedName>
</protein>
<dbReference type="AlphaFoldDB" id="A0A0D8IDN5"/>
<dbReference type="PANTHER" id="PTHR43177:SF5">
    <property type="entry name" value="ANAEROBIC DIMETHYL SULFOXIDE REDUCTASE CHAIN B-RELATED"/>
    <property type="match status" value="1"/>
</dbReference>
<dbReference type="RefSeq" id="WP_044823494.1">
    <property type="nucleotide sequence ID" value="NZ_CP009687.1"/>
</dbReference>
<evidence type="ECO:0000256" key="4">
    <source>
        <dbReference type="ARBA" id="ARBA00022737"/>
    </source>
</evidence>
<keyword evidence="4" id="KW-0677">Repeat</keyword>
<dbReference type="Gene3D" id="3.30.70.20">
    <property type="match status" value="2"/>
</dbReference>
<dbReference type="PANTHER" id="PTHR43177">
    <property type="entry name" value="PROTEIN NRFC"/>
    <property type="match status" value="1"/>
</dbReference>
<keyword evidence="1" id="KW-0813">Transport</keyword>